<organism evidence="2 3">
    <name type="scientific">Croceivirga thetidis</name>
    <dbReference type="NCBI Taxonomy" id="2721623"/>
    <lineage>
        <taxon>Bacteria</taxon>
        <taxon>Pseudomonadati</taxon>
        <taxon>Bacteroidota</taxon>
        <taxon>Flavobacteriia</taxon>
        <taxon>Flavobacteriales</taxon>
        <taxon>Flavobacteriaceae</taxon>
        <taxon>Croceivirga</taxon>
    </lineage>
</organism>
<reference evidence="2 3" key="1">
    <citation type="submission" date="2020-04" db="EMBL/GenBank/DDBJ databases">
        <authorList>
            <person name="Yoon J."/>
        </authorList>
    </citation>
    <scope>NUCLEOTIDE SEQUENCE [LARGE SCALE GENOMIC DNA]</scope>
    <source>
        <strain evidence="2 3">DJ-13</strain>
    </source>
</reference>
<sequence>MKKTKIYSLAAALFAFALVSANEPVFENPTKKISKQLEGLLSKNDIDVSDNDVTARVLFKLNESGEIELIRIQSEREDLKGLIGDKLAGEKLSVDPVSYDEVYVVEVRVTI</sequence>
<evidence type="ECO:0000256" key="1">
    <source>
        <dbReference type="SAM" id="SignalP"/>
    </source>
</evidence>
<dbReference type="EMBL" id="JAAWWL010000002">
    <property type="protein sequence ID" value="NKI32935.1"/>
    <property type="molecule type" value="Genomic_DNA"/>
</dbReference>
<evidence type="ECO:0000313" key="3">
    <source>
        <dbReference type="Proteomes" id="UP000718451"/>
    </source>
</evidence>
<gene>
    <name evidence="2" type="ORF">HCU67_13340</name>
</gene>
<keyword evidence="1" id="KW-0732">Signal</keyword>
<feature type="chain" id="PRO_5047033030" evidence="1">
    <location>
        <begin position="22"/>
        <end position="111"/>
    </location>
</feature>
<proteinExistence type="predicted"/>
<keyword evidence="3" id="KW-1185">Reference proteome</keyword>
<accession>A0ABX1GVB6</accession>
<evidence type="ECO:0000313" key="2">
    <source>
        <dbReference type="EMBL" id="NKI32935.1"/>
    </source>
</evidence>
<dbReference type="RefSeq" id="WP_168553096.1">
    <property type="nucleotide sequence ID" value="NZ_JAAWWL010000002.1"/>
</dbReference>
<dbReference type="Proteomes" id="UP000718451">
    <property type="component" value="Unassembled WGS sequence"/>
</dbReference>
<feature type="signal peptide" evidence="1">
    <location>
        <begin position="1"/>
        <end position="21"/>
    </location>
</feature>
<comment type="caution">
    <text evidence="2">The sequence shown here is derived from an EMBL/GenBank/DDBJ whole genome shotgun (WGS) entry which is preliminary data.</text>
</comment>
<name>A0ABX1GVB6_9FLAO</name>
<protein>
    <submittedName>
        <fullName evidence="2">Uncharacterized protein</fullName>
    </submittedName>
</protein>